<sequence length="124" mass="13786">MDKMLLQILPEAITKGPPAMGPPQYAAPPSSKRGEILRSRSQATYSYSTLLSQSIGDGGGGGQWDQKQGEEEQQHLSVPVTTTTHTYPQRRRKKGGELRQGRRREREIDSGVTDIPDSRVWDPL</sequence>
<dbReference type="AlphaFoldDB" id="A0A9Q0QMV7"/>
<dbReference type="EMBL" id="JAMYWD010000007">
    <property type="protein sequence ID" value="KAJ4965490.1"/>
    <property type="molecule type" value="Genomic_DNA"/>
</dbReference>
<protein>
    <submittedName>
        <fullName evidence="2">Uncharacterized protein</fullName>
    </submittedName>
</protein>
<gene>
    <name evidence="2" type="ORF">NE237_017339</name>
</gene>
<evidence type="ECO:0000313" key="2">
    <source>
        <dbReference type="EMBL" id="KAJ4965490.1"/>
    </source>
</evidence>
<feature type="compositionally biased region" description="Polar residues" evidence="1">
    <location>
        <begin position="75"/>
        <end position="87"/>
    </location>
</feature>
<feature type="region of interest" description="Disordered" evidence="1">
    <location>
        <begin position="1"/>
        <end position="35"/>
    </location>
</feature>
<evidence type="ECO:0000313" key="3">
    <source>
        <dbReference type="Proteomes" id="UP001141806"/>
    </source>
</evidence>
<name>A0A9Q0QMV7_9MAGN</name>
<keyword evidence="3" id="KW-1185">Reference proteome</keyword>
<feature type="region of interest" description="Disordered" evidence="1">
    <location>
        <begin position="51"/>
        <end position="124"/>
    </location>
</feature>
<organism evidence="2 3">
    <name type="scientific">Protea cynaroides</name>
    <dbReference type="NCBI Taxonomy" id="273540"/>
    <lineage>
        <taxon>Eukaryota</taxon>
        <taxon>Viridiplantae</taxon>
        <taxon>Streptophyta</taxon>
        <taxon>Embryophyta</taxon>
        <taxon>Tracheophyta</taxon>
        <taxon>Spermatophyta</taxon>
        <taxon>Magnoliopsida</taxon>
        <taxon>Proteales</taxon>
        <taxon>Proteaceae</taxon>
        <taxon>Protea</taxon>
    </lineage>
</organism>
<evidence type="ECO:0000256" key="1">
    <source>
        <dbReference type="SAM" id="MobiDB-lite"/>
    </source>
</evidence>
<comment type="caution">
    <text evidence="2">The sequence shown here is derived from an EMBL/GenBank/DDBJ whole genome shotgun (WGS) entry which is preliminary data.</text>
</comment>
<accession>A0A9Q0QMV7</accession>
<dbReference type="Proteomes" id="UP001141806">
    <property type="component" value="Unassembled WGS sequence"/>
</dbReference>
<feature type="compositionally biased region" description="Basic and acidic residues" evidence="1">
    <location>
        <begin position="95"/>
        <end position="109"/>
    </location>
</feature>
<reference evidence="2" key="1">
    <citation type="journal article" date="2023" name="Plant J.">
        <title>The genome of the king protea, Protea cynaroides.</title>
        <authorList>
            <person name="Chang J."/>
            <person name="Duong T.A."/>
            <person name="Schoeman C."/>
            <person name="Ma X."/>
            <person name="Roodt D."/>
            <person name="Barker N."/>
            <person name="Li Z."/>
            <person name="Van de Peer Y."/>
            <person name="Mizrachi E."/>
        </authorList>
    </citation>
    <scope>NUCLEOTIDE SEQUENCE</scope>
    <source>
        <tissue evidence="2">Young leaves</tissue>
    </source>
</reference>
<proteinExistence type="predicted"/>